<dbReference type="Pfam" id="PF22691">
    <property type="entry name" value="Thiolase_C_1"/>
    <property type="match status" value="1"/>
</dbReference>
<dbReference type="Pfam" id="PF00108">
    <property type="entry name" value="Thiolase_N"/>
    <property type="match status" value="1"/>
</dbReference>
<organism evidence="3 4">
    <name type="scientific">Pseudofrankia asymbiotica</name>
    <dbReference type="NCBI Taxonomy" id="1834516"/>
    <lineage>
        <taxon>Bacteria</taxon>
        <taxon>Bacillati</taxon>
        <taxon>Actinomycetota</taxon>
        <taxon>Actinomycetes</taxon>
        <taxon>Frankiales</taxon>
        <taxon>Frankiaceae</taxon>
        <taxon>Pseudofrankia</taxon>
    </lineage>
</organism>
<dbReference type="AlphaFoldDB" id="A0A1V2HZ67"/>
<protein>
    <recommendedName>
        <fullName evidence="5">Thiolase</fullName>
    </recommendedName>
</protein>
<feature type="domain" description="Thiolase N-terminal" evidence="1">
    <location>
        <begin position="4"/>
        <end position="221"/>
    </location>
</feature>
<comment type="caution">
    <text evidence="3">The sequence shown here is derived from an EMBL/GenBank/DDBJ whole genome shotgun (WGS) entry which is preliminary data.</text>
</comment>
<dbReference type="EMBL" id="MOMC01000139">
    <property type="protein sequence ID" value="ONH21860.1"/>
    <property type="molecule type" value="Genomic_DNA"/>
</dbReference>
<dbReference type="CDD" id="cd00829">
    <property type="entry name" value="SCP-x_thiolase"/>
    <property type="match status" value="1"/>
</dbReference>
<reference evidence="4" key="1">
    <citation type="submission" date="2016-10" db="EMBL/GenBank/DDBJ databases">
        <title>Frankia sp. NRRL B-16386 Genome sequencing.</title>
        <authorList>
            <person name="Ghodhbane-Gtari F."/>
            <person name="Swanson E."/>
            <person name="Gueddou A."/>
            <person name="Hezbri K."/>
            <person name="Ktari K."/>
            <person name="Nouioui I."/>
            <person name="Morris K."/>
            <person name="Simpson S."/>
            <person name="Abebe-Akele F."/>
            <person name="Thomas K."/>
            <person name="Gtari M."/>
            <person name="Tisa L.S."/>
        </authorList>
    </citation>
    <scope>NUCLEOTIDE SEQUENCE [LARGE SCALE GENOMIC DNA]</scope>
    <source>
        <strain evidence="4">NRRL B-16386</strain>
    </source>
</reference>
<dbReference type="RefSeq" id="WP_076822996.1">
    <property type="nucleotide sequence ID" value="NZ_MOMC01000139.1"/>
</dbReference>
<evidence type="ECO:0008006" key="5">
    <source>
        <dbReference type="Google" id="ProtNLM"/>
    </source>
</evidence>
<dbReference type="InterPro" id="IPR055140">
    <property type="entry name" value="Thiolase_C_2"/>
</dbReference>
<proteinExistence type="predicted"/>
<dbReference type="InterPro" id="IPR016039">
    <property type="entry name" value="Thiolase-like"/>
</dbReference>
<evidence type="ECO:0000259" key="1">
    <source>
        <dbReference type="Pfam" id="PF00108"/>
    </source>
</evidence>
<dbReference type="GO" id="GO:0016747">
    <property type="term" value="F:acyltransferase activity, transferring groups other than amino-acyl groups"/>
    <property type="evidence" value="ECO:0007669"/>
    <property type="project" value="InterPro"/>
</dbReference>
<dbReference type="InterPro" id="IPR002155">
    <property type="entry name" value="Thiolase"/>
</dbReference>
<dbReference type="PIRSF" id="PIRSF000429">
    <property type="entry name" value="Ac-CoA_Ac_transf"/>
    <property type="match status" value="1"/>
</dbReference>
<accession>A0A1V2HZ67</accession>
<dbReference type="Proteomes" id="UP000188929">
    <property type="component" value="Unassembled WGS sequence"/>
</dbReference>
<evidence type="ECO:0000259" key="2">
    <source>
        <dbReference type="Pfam" id="PF22691"/>
    </source>
</evidence>
<dbReference type="SUPFAM" id="SSF53901">
    <property type="entry name" value="Thiolase-like"/>
    <property type="match status" value="2"/>
</dbReference>
<sequence>MTDVWVAGVGMTPFGKFADTSIADLGATAVLAALDDAAVEPGQVHAAYAGHARTGQLHGRENGVGQLVLGQVGIRGIPVTGVGNFCASGSSAFREAVIAVKSGLVDVALALGVEKLSARAEKGRPLTSDGMEFEGEFGFTPPAFFALVAKTYMSRTGATPESLARVAVKNRDHAKHNPYAQYREPVTVEQVLGSRMIADPLTLLSCCPTGDGAAAAVLVSDAVAARIGRSRLVRVRATSLLSGFGSPVRDGHFEVDRRTAAAAYEQAGIGPSDVDVAEVHDAFTVTEIIHYEDLGLCPVGEGARFVDEGRTAIGGQIPVSTSGGLMSKGHPLGATGIAQVHEIVTQLRGEAGSRQVEGARVGLTHCAGGFFDGDVASSAVHLLGG</sequence>
<evidence type="ECO:0000313" key="4">
    <source>
        <dbReference type="Proteomes" id="UP000188929"/>
    </source>
</evidence>
<dbReference type="PANTHER" id="PTHR42870:SF1">
    <property type="entry name" value="NON-SPECIFIC LIPID-TRANSFER PROTEIN-LIKE 2"/>
    <property type="match status" value="1"/>
</dbReference>
<dbReference type="STRING" id="1834516.BL253_37550"/>
<dbReference type="InterPro" id="IPR020616">
    <property type="entry name" value="Thiolase_N"/>
</dbReference>
<dbReference type="OrthoDB" id="9785768at2"/>
<keyword evidence="4" id="KW-1185">Reference proteome</keyword>
<name>A0A1V2HZ67_9ACTN</name>
<evidence type="ECO:0000313" key="3">
    <source>
        <dbReference type="EMBL" id="ONH21860.1"/>
    </source>
</evidence>
<gene>
    <name evidence="3" type="ORF">BL253_37550</name>
</gene>
<dbReference type="PANTHER" id="PTHR42870">
    <property type="entry name" value="ACETYL-COA C-ACETYLTRANSFERASE"/>
    <property type="match status" value="1"/>
</dbReference>
<feature type="domain" description="Thiolase C-terminal" evidence="2">
    <location>
        <begin position="256"/>
        <end position="372"/>
    </location>
</feature>
<dbReference type="Gene3D" id="3.40.47.10">
    <property type="match status" value="1"/>
</dbReference>